<evidence type="ECO:0000259" key="5">
    <source>
        <dbReference type="Pfam" id="PF00205"/>
    </source>
</evidence>
<proteinExistence type="inferred from homology"/>
<evidence type="ECO:0000256" key="4">
    <source>
        <dbReference type="SAM" id="MobiDB-lite"/>
    </source>
</evidence>
<feature type="domain" description="Thiamine pyrophosphate enzyme N-terminal TPP-binding" evidence="7">
    <location>
        <begin position="82"/>
        <end position="147"/>
    </location>
</feature>
<keyword evidence="8" id="KW-0378">Hydrolase</keyword>
<name>A0ABD5E4J9_9ACTN</name>
<dbReference type="Pfam" id="PF02775">
    <property type="entry name" value="TPP_enzyme_C"/>
    <property type="match status" value="1"/>
</dbReference>
<dbReference type="Pfam" id="PF02776">
    <property type="entry name" value="TPP_enzyme_N"/>
    <property type="match status" value="1"/>
</dbReference>
<evidence type="ECO:0000256" key="1">
    <source>
        <dbReference type="ARBA" id="ARBA00007812"/>
    </source>
</evidence>
<dbReference type="Gene3D" id="3.40.50.970">
    <property type="match status" value="2"/>
</dbReference>
<protein>
    <submittedName>
        <fullName evidence="8">3D-(3,5/4)-trihydroxycyclohexane-1,2-dione acylhydrolase (Decyclizing)</fullName>
        <ecNumber evidence="8">3.7.1.22</ecNumber>
    </submittedName>
</protein>
<dbReference type="InterPro" id="IPR029061">
    <property type="entry name" value="THDP-binding"/>
</dbReference>
<dbReference type="InterPro" id="IPR030817">
    <property type="entry name" value="Myo_inos_IolD"/>
</dbReference>
<dbReference type="InterPro" id="IPR029035">
    <property type="entry name" value="DHS-like_NAD/FAD-binding_dom"/>
</dbReference>
<dbReference type="CDD" id="cd07035">
    <property type="entry name" value="TPP_PYR_POX_like"/>
    <property type="match status" value="1"/>
</dbReference>
<dbReference type="PANTHER" id="PTHR18968:SF9">
    <property type="entry name" value="3D-(3,5_4)-TRIHYDROXYCYCLOHEXANE-1,2-DIONE HYDROLASE"/>
    <property type="match status" value="1"/>
</dbReference>
<organism evidence="8 9">
    <name type="scientific">Streptomyces evansiae</name>
    <dbReference type="NCBI Taxonomy" id="3075535"/>
    <lineage>
        <taxon>Bacteria</taxon>
        <taxon>Bacillati</taxon>
        <taxon>Actinomycetota</taxon>
        <taxon>Actinomycetes</taxon>
        <taxon>Kitasatosporales</taxon>
        <taxon>Streptomycetaceae</taxon>
        <taxon>Streptomyces</taxon>
    </lineage>
</organism>
<evidence type="ECO:0000256" key="3">
    <source>
        <dbReference type="RuleBase" id="RU362132"/>
    </source>
</evidence>
<feature type="region of interest" description="Disordered" evidence="4">
    <location>
        <begin position="1"/>
        <end position="22"/>
    </location>
</feature>
<reference evidence="9" key="1">
    <citation type="submission" date="2023-07" db="EMBL/GenBank/DDBJ databases">
        <title>30 novel species of actinomycetes from the DSMZ collection.</title>
        <authorList>
            <person name="Nouioui I."/>
        </authorList>
    </citation>
    <scope>NUCLEOTIDE SEQUENCE [LARGE SCALE GENOMIC DNA]</scope>
    <source>
        <strain evidence="9">DSM 41982</strain>
    </source>
</reference>
<dbReference type="SUPFAM" id="SSF52467">
    <property type="entry name" value="DHS-like NAD/FAD-binding domain"/>
    <property type="match status" value="1"/>
</dbReference>
<dbReference type="RefSeq" id="WP_093854920.1">
    <property type="nucleotide sequence ID" value="NZ_JAVRER010000015.1"/>
</dbReference>
<dbReference type="Gene3D" id="3.40.50.1220">
    <property type="entry name" value="TPP-binding domain"/>
    <property type="match status" value="1"/>
</dbReference>
<gene>
    <name evidence="8" type="primary">iolD</name>
    <name evidence="8" type="ORF">RM574_12440</name>
</gene>
<dbReference type="NCBIfam" id="TIGR04377">
    <property type="entry name" value="myo_inos_iolD"/>
    <property type="match status" value="1"/>
</dbReference>
<evidence type="ECO:0000313" key="8">
    <source>
        <dbReference type="EMBL" id="MDT0416298.1"/>
    </source>
</evidence>
<comment type="caution">
    <text evidence="8">The sequence shown here is derived from an EMBL/GenBank/DDBJ whole genome shotgun (WGS) entry which is preliminary data.</text>
</comment>
<dbReference type="InterPro" id="IPR012001">
    <property type="entry name" value="Thiamin_PyroP_enz_TPP-bd_dom"/>
</dbReference>
<feature type="domain" description="Thiamine pyrophosphate enzyme TPP-binding" evidence="6">
    <location>
        <begin position="451"/>
        <end position="608"/>
    </location>
</feature>
<dbReference type="EC" id="3.7.1.22" evidence="8"/>
<evidence type="ECO:0000259" key="7">
    <source>
        <dbReference type="Pfam" id="PF02776"/>
    </source>
</evidence>
<dbReference type="InterPro" id="IPR045229">
    <property type="entry name" value="TPP_enz"/>
</dbReference>
<evidence type="ECO:0000256" key="2">
    <source>
        <dbReference type="ARBA" id="ARBA00023052"/>
    </source>
</evidence>
<dbReference type="Pfam" id="PF00205">
    <property type="entry name" value="TPP_enzyme_M"/>
    <property type="match status" value="1"/>
</dbReference>
<dbReference type="InterPro" id="IPR011766">
    <property type="entry name" value="TPP_enzyme_TPP-bd"/>
</dbReference>
<accession>A0ABD5E4J9</accession>
<dbReference type="InterPro" id="IPR012000">
    <property type="entry name" value="Thiamin_PyroP_enz_cen_dom"/>
</dbReference>
<sequence>MSDEQGPAPASASPLPPQPPQRTRRLTVAQALLVFLSRQYTERDGERQRFVQGLWGIFGHGNVAGFGQAVVEYGAVDGPYAMPFHQGRNEQAMVHAASGFARHRRRLATHAVTTSIGPGATNLVTGAALATVNRLPVLLLPGDYFATHPADPVLQQLEHPVSADITVNDALRPVSRYFARVHRPEALIPAALEALRVLTDPAETGAVTLALPQDVQAEAYDWPEEFLAERTWHIRRPPPDPAALDEAVAAIRAARRPLLVAGGGVRYSAAEDALRALADATGIPVASTQAGKGALRHDHPADVGGIGHTGTATADELARAADLVLGVGTRWSDFTTASATLFEGGARTGGDGVRFVNLNITSFDGHKQGAIPLVADARAGLEALTERLAGWRVDEAEVAQYTLDKALWEERVEGYTQPDDGVADLVRPNQAHVVGALQAVVGDEDVVINAAGSLPGDLHKLWRTRGPLQYHVEYGYSCMGYEIPAALGVCLAQPGVPVWALVGDGTYLMLPGELVTAVQENLPLTLVILQNHGYASIGGLSRAVGADGFATAYRYRTADGAYNGAPLPVDLAANAASLGLRVLRARTVREVREALAEAREADRPTCVYVETETTDTVSGAPPAQAWWDVPVAETTTHPSTVRARKEYERHSAERRRHL</sequence>
<feature type="domain" description="Thiamine pyrophosphate enzyme central" evidence="5">
    <location>
        <begin position="244"/>
        <end position="384"/>
    </location>
</feature>
<evidence type="ECO:0000313" key="9">
    <source>
        <dbReference type="Proteomes" id="UP001183607"/>
    </source>
</evidence>
<dbReference type="PANTHER" id="PTHR18968">
    <property type="entry name" value="THIAMINE PYROPHOSPHATE ENZYMES"/>
    <property type="match status" value="1"/>
</dbReference>
<dbReference type="Proteomes" id="UP001183607">
    <property type="component" value="Unassembled WGS sequence"/>
</dbReference>
<dbReference type="AlphaFoldDB" id="A0ABD5E4J9"/>
<feature type="region of interest" description="Disordered" evidence="4">
    <location>
        <begin position="637"/>
        <end position="658"/>
    </location>
</feature>
<dbReference type="GO" id="GO:0000287">
    <property type="term" value="F:magnesium ion binding"/>
    <property type="evidence" value="ECO:0007669"/>
    <property type="project" value="UniProtKB-ARBA"/>
</dbReference>
<dbReference type="EMBL" id="JAVRER010000015">
    <property type="protein sequence ID" value="MDT0416298.1"/>
    <property type="molecule type" value="Genomic_DNA"/>
</dbReference>
<dbReference type="SUPFAM" id="SSF52518">
    <property type="entry name" value="Thiamin diphosphate-binding fold (THDP-binding)"/>
    <property type="match status" value="2"/>
</dbReference>
<comment type="similarity">
    <text evidence="1 3">Belongs to the TPP enzyme family.</text>
</comment>
<keyword evidence="2 3" id="KW-0786">Thiamine pyrophosphate</keyword>
<dbReference type="GO" id="GO:0102481">
    <property type="term" value="F:3D-(3,5/4)-trihydroxycyclohexane-1,2-dione hydrolase activity"/>
    <property type="evidence" value="ECO:0007669"/>
    <property type="project" value="UniProtKB-EC"/>
</dbReference>
<evidence type="ECO:0000259" key="6">
    <source>
        <dbReference type="Pfam" id="PF02775"/>
    </source>
</evidence>